<feature type="domain" description="DUF7041" evidence="1">
    <location>
        <begin position="9"/>
        <end position="89"/>
    </location>
</feature>
<sequence length="174" mass="19533">SDHITALELPRFWPKRADLWFAQTELQFSIHKITSDLTKRSYVTVALDEDTATRVLDILIQAPATPKYTTLKDRLVNTFRLSDREAAAKILQPSLKSRTNSRISLRVTPISLPRHSANITVRHGVTHHIPTNGLLVHTRARQLPPDKLAIAKVEFDNMGSLSIVAYQSVPGCHP</sequence>
<name>A0A0L8I785_OCTBM</name>
<dbReference type="PANTHER" id="PTHR33327:SF3">
    <property type="entry name" value="RNA-DIRECTED DNA POLYMERASE"/>
    <property type="match status" value="1"/>
</dbReference>
<feature type="non-terminal residue" evidence="2">
    <location>
        <position position="1"/>
    </location>
</feature>
<gene>
    <name evidence="2" type="ORF">OCBIM_22030453mg</name>
</gene>
<dbReference type="PANTHER" id="PTHR33327">
    <property type="entry name" value="ENDONUCLEASE"/>
    <property type="match status" value="1"/>
</dbReference>
<dbReference type="AlphaFoldDB" id="A0A0L8I785"/>
<dbReference type="InterPro" id="IPR055469">
    <property type="entry name" value="DUF7041"/>
</dbReference>
<evidence type="ECO:0000259" key="1">
    <source>
        <dbReference type="Pfam" id="PF23055"/>
    </source>
</evidence>
<dbReference type="STRING" id="37653.A0A0L8I785"/>
<organism evidence="2">
    <name type="scientific">Octopus bimaculoides</name>
    <name type="common">California two-spotted octopus</name>
    <dbReference type="NCBI Taxonomy" id="37653"/>
    <lineage>
        <taxon>Eukaryota</taxon>
        <taxon>Metazoa</taxon>
        <taxon>Spiralia</taxon>
        <taxon>Lophotrochozoa</taxon>
        <taxon>Mollusca</taxon>
        <taxon>Cephalopoda</taxon>
        <taxon>Coleoidea</taxon>
        <taxon>Octopodiformes</taxon>
        <taxon>Octopoda</taxon>
        <taxon>Incirrata</taxon>
        <taxon>Octopodidae</taxon>
        <taxon>Octopus</taxon>
    </lineage>
</organism>
<protein>
    <recommendedName>
        <fullName evidence="1">DUF7041 domain-containing protein</fullName>
    </recommendedName>
</protein>
<accession>A0A0L8I785</accession>
<evidence type="ECO:0000313" key="2">
    <source>
        <dbReference type="EMBL" id="KOF97327.1"/>
    </source>
</evidence>
<dbReference type="EMBL" id="KQ416350">
    <property type="protein sequence ID" value="KOF97327.1"/>
    <property type="molecule type" value="Genomic_DNA"/>
</dbReference>
<dbReference type="Pfam" id="PF23055">
    <property type="entry name" value="DUF7041"/>
    <property type="match status" value="1"/>
</dbReference>
<reference evidence="2" key="1">
    <citation type="submission" date="2015-07" db="EMBL/GenBank/DDBJ databases">
        <title>MeaNS - Measles Nucleotide Surveillance Program.</title>
        <authorList>
            <person name="Tran T."/>
            <person name="Druce J."/>
        </authorList>
    </citation>
    <scope>NUCLEOTIDE SEQUENCE</scope>
    <source>
        <strain evidence="2">UCB-OBI-ISO-001</strain>
        <tissue evidence="2">Gonad</tissue>
    </source>
</reference>
<feature type="non-terminal residue" evidence="2">
    <location>
        <position position="174"/>
    </location>
</feature>
<proteinExistence type="predicted"/>